<name>A0A9D2UG23_9MICC</name>
<sequence length="203" mass="22416">MTSTPLQLAAIVSAGVPGLYPVAALPSADDALDFDSAIIIDSADKRWRVRAPKHPEASVRLEAEHVILQSFTPGLRARLPFLVPTIVGTVPLDGRQAFIYTHNPGAHYDIDDLADLSHRTREGQHNIADEIARHIATIHVFPTTIVEDADLPVYTGQQVRERRLAELDLAVATGKVPSGLLTRWEEQLNDSVMWDFRPRVIHG</sequence>
<reference evidence="1" key="2">
    <citation type="submission" date="2021-04" db="EMBL/GenBank/DDBJ databases">
        <authorList>
            <person name="Gilroy R."/>
        </authorList>
    </citation>
    <scope>NUCLEOTIDE SEQUENCE</scope>
    <source>
        <strain evidence="1">ChiHjej10B9-4811</strain>
    </source>
</reference>
<proteinExistence type="predicted"/>
<protein>
    <submittedName>
        <fullName evidence="1">Aminoglycoside phosphotransferase</fullName>
    </submittedName>
</protein>
<dbReference type="EMBL" id="DWUS01000168">
    <property type="protein sequence ID" value="HJD51674.1"/>
    <property type="molecule type" value="Genomic_DNA"/>
</dbReference>
<dbReference type="Proteomes" id="UP000823908">
    <property type="component" value="Unassembled WGS sequence"/>
</dbReference>
<organism evidence="1 2">
    <name type="scientific">Candidatus Rothia avistercoris</name>
    <dbReference type="NCBI Taxonomy" id="2840479"/>
    <lineage>
        <taxon>Bacteria</taxon>
        <taxon>Bacillati</taxon>
        <taxon>Actinomycetota</taxon>
        <taxon>Actinomycetes</taxon>
        <taxon>Micrococcales</taxon>
        <taxon>Micrococcaceae</taxon>
        <taxon>Rothia</taxon>
    </lineage>
</organism>
<evidence type="ECO:0000313" key="1">
    <source>
        <dbReference type="EMBL" id="HJD51674.1"/>
    </source>
</evidence>
<dbReference type="AlphaFoldDB" id="A0A9D2UG23"/>
<dbReference type="InterPro" id="IPR011009">
    <property type="entry name" value="Kinase-like_dom_sf"/>
</dbReference>
<dbReference type="SUPFAM" id="SSF56112">
    <property type="entry name" value="Protein kinase-like (PK-like)"/>
    <property type="match status" value="1"/>
</dbReference>
<comment type="caution">
    <text evidence="1">The sequence shown here is derived from an EMBL/GenBank/DDBJ whole genome shotgun (WGS) entry which is preliminary data.</text>
</comment>
<evidence type="ECO:0000313" key="2">
    <source>
        <dbReference type="Proteomes" id="UP000823908"/>
    </source>
</evidence>
<accession>A0A9D2UG23</accession>
<gene>
    <name evidence="1" type="ORF">H9908_07410</name>
</gene>
<dbReference type="Gene3D" id="3.90.1200.10">
    <property type="match status" value="1"/>
</dbReference>
<reference evidence="1" key="1">
    <citation type="journal article" date="2021" name="PeerJ">
        <title>Extensive microbial diversity within the chicken gut microbiome revealed by metagenomics and culture.</title>
        <authorList>
            <person name="Gilroy R."/>
            <person name="Ravi A."/>
            <person name="Getino M."/>
            <person name="Pursley I."/>
            <person name="Horton D.L."/>
            <person name="Alikhan N.F."/>
            <person name="Baker D."/>
            <person name="Gharbi K."/>
            <person name="Hall N."/>
            <person name="Watson M."/>
            <person name="Adriaenssens E.M."/>
            <person name="Foster-Nyarko E."/>
            <person name="Jarju S."/>
            <person name="Secka A."/>
            <person name="Antonio M."/>
            <person name="Oren A."/>
            <person name="Chaudhuri R.R."/>
            <person name="La Ragione R."/>
            <person name="Hildebrand F."/>
            <person name="Pallen M.J."/>
        </authorList>
    </citation>
    <scope>NUCLEOTIDE SEQUENCE</scope>
    <source>
        <strain evidence="1">ChiHjej10B9-4811</strain>
    </source>
</reference>
<feature type="non-terminal residue" evidence="1">
    <location>
        <position position="203"/>
    </location>
</feature>